<comment type="similarity">
    <text evidence="1">Belongs to the short-chain dehydrogenases/reductases (SDR) family.</text>
</comment>
<dbReference type="RefSeq" id="WP_105860606.1">
    <property type="nucleotide sequence ID" value="NZ_PUEJ01000001.1"/>
</dbReference>
<reference evidence="3 4" key="1">
    <citation type="submission" date="2018-02" db="EMBL/GenBank/DDBJ databases">
        <title>Whole genome sequencing of endophytic bacterium.</title>
        <authorList>
            <person name="Eedara R."/>
            <person name="Podile A.R."/>
        </authorList>
    </citation>
    <scope>NUCLEOTIDE SEQUENCE [LARGE SCALE GENOMIC DNA]</scope>
    <source>
        <strain evidence="3 4">RP1T</strain>
    </source>
</reference>
<dbReference type="PRINTS" id="PR00080">
    <property type="entry name" value="SDRFAMILY"/>
</dbReference>
<dbReference type="FunFam" id="3.40.50.720:FF:000173">
    <property type="entry name" value="3-oxoacyl-[acyl-carrier protein] reductase"/>
    <property type="match status" value="1"/>
</dbReference>
<evidence type="ECO:0000256" key="2">
    <source>
        <dbReference type="ARBA" id="ARBA00023002"/>
    </source>
</evidence>
<dbReference type="PANTHER" id="PTHR42760:SF129">
    <property type="entry name" value="OXIDOREDUCTASE"/>
    <property type="match status" value="1"/>
</dbReference>
<dbReference type="CDD" id="cd05233">
    <property type="entry name" value="SDR_c"/>
    <property type="match status" value="1"/>
</dbReference>
<dbReference type="OrthoDB" id="9779623at2"/>
<dbReference type="SUPFAM" id="SSF51735">
    <property type="entry name" value="NAD(P)-binding Rossmann-fold domains"/>
    <property type="match status" value="1"/>
</dbReference>
<comment type="caution">
    <text evidence="3">The sequence shown here is derived from an EMBL/GenBank/DDBJ whole genome shotgun (WGS) entry which is preliminary data.</text>
</comment>
<dbReference type="Pfam" id="PF13561">
    <property type="entry name" value="adh_short_C2"/>
    <property type="match status" value="1"/>
</dbReference>
<gene>
    <name evidence="3" type="ORF">C5L14_03525</name>
</gene>
<dbReference type="PROSITE" id="PS00061">
    <property type="entry name" value="ADH_SHORT"/>
    <property type="match status" value="1"/>
</dbReference>
<dbReference type="EMBL" id="PUEJ01000001">
    <property type="protein sequence ID" value="PRH89643.1"/>
    <property type="molecule type" value="Genomic_DNA"/>
</dbReference>
<sequence length="240" mass="25015">MSTGARQKVLVTGASSGIGLAIAKDLAAHGWEIINFDRNAPPEPNGRFIQVDMSDTDALADALASIQDDAPLGLVNNVGLVKPASIDATTLSDFDYQMAVNARSALQCAQALLPAMRKAHYGRIVNISSRAAFGKELRSAYSASKGAVISMTRTWALELAGDGITVNAVAPGPIATDAFNVANPPFSEHTRKILATIPVKRLGTSEDIANAVSFLMDERSGFITGQTLMVCGGITVGLGG</sequence>
<dbReference type="InterPro" id="IPR002347">
    <property type="entry name" value="SDR_fam"/>
</dbReference>
<keyword evidence="2" id="KW-0560">Oxidoreductase</keyword>
<protein>
    <submittedName>
        <fullName evidence="3">Short-chain dehydrogenase</fullName>
    </submittedName>
</protein>
<dbReference type="GO" id="GO:0030497">
    <property type="term" value="P:fatty acid elongation"/>
    <property type="evidence" value="ECO:0007669"/>
    <property type="project" value="TreeGrafter"/>
</dbReference>
<dbReference type="InterPro" id="IPR036291">
    <property type="entry name" value="NAD(P)-bd_dom_sf"/>
</dbReference>
<dbReference type="AlphaFoldDB" id="A0A2S9QJW8"/>
<evidence type="ECO:0000313" key="4">
    <source>
        <dbReference type="Proteomes" id="UP000237682"/>
    </source>
</evidence>
<keyword evidence="4" id="KW-1185">Reference proteome</keyword>
<accession>A0A2S9QJW8</accession>
<evidence type="ECO:0000313" key="3">
    <source>
        <dbReference type="EMBL" id="PRH89643.1"/>
    </source>
</evidence>
<organism evidence="3 4">
    <name type="scientific">Labrys okinawensis</name>
    <dbReference type="NCBI Taxonomy" id="346911"/>
    <lineage>
        <taxon>Bacteria</taxon>
        <taxon>Pseudomonadati</taxon>
        <taxon>Pseudomonadota</taxon>
        <taxon>Alphaproteobacteria</taxon>
        <taxon>Hyphomicrobiales</taxon>
        <taxon>Xanthobacteraceae</taxon>
        <taxon>Labrys</taxon>
    </lineage>
</organism>
<name>A0A2S9QJW8_9HYPH</name>
<proteinExistence type="inferred from homology"/>
<dbReference type="Proteomes" id="UP000237682">
    <property type="component" value="Unassembled WGS sequence"/>
</dbReference>
<evidence type="ECO:0000256" key="1">
    <source>
        <dbReference type="ARBA" id="ARBA00006484"/>
    </source>
</evidence>
<dbReference type="PRINTS" id="PR00081">
    <property type="entry name" value="GDHRDH"/>
</dbReference>
<dbReference type="PANTHER" id="PTHR42760">
    <property type="entry name" value="SHORT-CHAIN DEHYDROGENASES/REDUCTASES FAMILY MEMBER"/>
    <property type="match status" value="1"/>
</dbReference>
<dbReference type="GO" id="GO:0016616">
    <property type="term" value="F:oxidoreductase activity, acting on the CH-OH group of donors, NAD or NADP as acceptor"/>
    <property type="evidence" value="ECO:0007669"/>
    <property type="project" value="TreeGrafter"/>
</dbReference>
<dbReference type="Gene3D" id="3.40.50.720">
    <property type="entry name" value="NAD(P)-binding Rossmann-like Domain"/>
    <property type="match status" value="1"/>
</dbReference>
<dbReference type="InterPro" id="IPR020904">
    <property type="entry name" value="Sc_DH/Rdtase_CS"/>
</dbReference>